<dbReference type="InterPro" id="IPR046335">
    <property type="entry name" value="LacI/GalR-like_sensor"/>
</dbReference>
<reference evidence="6" key="2">
    <citation type="submission" date="2020-09" db="EMBL/GenBank/DDBJ databases">
        <authorList>
            <person name="Sun Q."/>
            <person name="Zhou Y."/>
        </authorList>
    </citation>
    <scope>NUCLEOTIDE SEQUENCE</scope>
    <source>
        <strain evidence="6">CGMCC 1.15178</strain>
    </source>
</reference>
<accession>A0A917E137</accession>
<comment type="caution">
    <text evidence="6">The sequence shown here is derived from an EMBL/GenBank/DDBJ whole genome shotgun (WGS) entry which is preliminary data.</text>
</comment>
<dbReference type="InterPro" id="IPR000843">
    <property type="entry name" value="HTH_LacI"/>
</dbReference>
<keyword evidence="4" id="KW-0804">Transcription</keyword>
<dbReference type="RefSeq" id="WP_188997952.1">
    <property type="nucleotide sequence ID" value="NZ_BMHP01000006.1"/>
</dbReference>
<protein>
    <submittedName>
        <fullName evidence="6">LacI family transcriptional regulator</fullName>
    </submittedName>
</protein>
<dbReference type="Gene3D" id="1.10.260.40">
    <property type="entry name" value="lambda repressor-like DNA-binding domains"/>
    <property type="match status" value="1"/>
</dbReference>
<keyword evidence="3" id="KW-0238">DNA-binding</keyword>
<dbReference type="Pfam" id="PF13377">
    <property type="entry name" value="Peripla_BP_3"/>
    <property type="match status" value="1"/>
</dbReference>
<dbReference type="AlphaFoldDB" id="A0A917E137"/>
<dbReference type="PROSITE" id="PS50932">
    <property type="entry name" value="HTH_LACI_2"/>
    <property type="match status" value="1"/>
</dbReference>
<name>A0A917E137_9BACL</name>
<organism evidence="6 7">
    <name type="scientific">Paenibacillus nasutitermitis</name>
    <dbReference type="NCBI Taxonomy" id="1652958"/>
    <lineage>
        <taxon>Bacteria</taxon>
        <taxon>Bacillati</taxon>
        <taxon>Bacillota</taxon>
        <taxon>Bacilli</taxon>
        <taxon>Bacillales</taxon>
        <taxon>Paenibacillaceae</taxon>
        <taxon>Paenibacillus</taxon>
    </lineage>
</organism>
<dbReference type="PANTHER" id="PTHR30146:SF148">
    <property type="entry name" value="HTH-TYPE TRANSCRIPTIONAL REPRESSOR PURR-RELATED"/>
    <property type="match status" value="1"/>
</dbReference>
<evidence type="ECO:0000256" key="2">
    <source>
        <dbReference type="ARBA" id="ARBA00023015"/>
    </source>
</evidence>
<dbReference type="Proteomes" id="UP000612456">
    <property type="component" value="Unassembled WGS sequence"/>
</dbReference>
<proteinExistence type="predicted"/>
<dbReference type="Gene3D" id="3.40.50.2300">
    <property type="match status" value="2"/>
</dbReference>
<sequence>MTKKVTLYDISKRLGLSVAAVSKALRGLEGISPDTRKAVIETAKKLRYKSFSEDFPGSSGTEGRVLFVVDSRFITDPHTLASYYYVDKALKEIGFRSALHAISAADDDIPEEQIGQDGDIPALFLFGRMTAAKTEKLSARSKTIIMLDHEFPYSNIDSVIVNHYEGAFLAVRHFVQHGHTRIGYIGDKRLSSGFLERYRGFCDALNFWGVEFRSEYMYDLRFEDLFGDVHFNLLTDKLNYGNLPTAFFCANDPIAFVLNHALTAQGIRTPEDVSIIGFDNLDSCQWQSPPISSLDYQREQISAQAVNLMLWRMNNPDAPFNKIAVKPSLAVRNSVSSIK</sequence>
<dbReference type="GO" id="GO:0000976">
    <property type="term" value="F:transcription cis-regulatory region binding"/>
    <property type="evidence" value="ECO:0007669"/>
    <property type="project" value="TreeGrafter"/>
</dbReference>
<dbReference type="PANTHER" id="PTHR30146">
    <property type="entry name" value="LACI-RELATED TRANSCRIPTIONAL REPRESSOR"/>
    <property type="match status" value="1"/>
</dbReference>
<dbReference type="InterPro" id="IPR010982">
    <property type="entry name" value="Lambda_DNA-bd_dom_sf"/>
</dbReference>
<reference evidence="6" key="1">
    <citation type="journal article" date="2014" name="Int. J. Syst. Evol. Microbiol.">
        <title>Complete genome sequence of Corynebacterium casei LMG S-19264T (=DSM 44701T), isolated from a smear-ripened cheese.</title>
        <authorList>
            <consortium name="US DOE Joint Genome Institute (JGI-PGF)"/>
            <person name="Walter F."/>
            <person name="Albersmeier A."/>
            <person name="Kalinowski J."/>
            <person name="Ruckert C."/>
        </authorList>
    </citation>
    <scope>NUCLEOTIDE SEQUENCE</scope>
    <source>
        <strain evidence="6">CGMCC 1.15178</strain>
    </source>
</reference>
<evidence type="ECO:0000256" key="1">
    <source>
        <dbReference type="ARBA" id="ARBA00022491"/>
    </source>
</evidence>
<gene>
    <name evidence="6" type="ORF">GCM10010911_60230</name>
</gene>
<dbReference type="InterPro" id="IPR028082">
    <property type="entry name" value="Peripla_BP_I"/>
</dbReference>
<keyword evidence="2" id="KW-0805">Transcription regulation</keyword>
<evidence type="ECO:0000259" key="5">
    <source>
        <dbReference type="PROSITE" id="PS50932"/>
    </source>
</evidence>
<keyword evidence="1" id="KW-0678">Repressor</keyword>
<dbReference type="SUPFAM" id="SSF53822">
    <property type="entry name" value="Periplasmic binding protein-like I"/>
    <property type="match status" value="1"/>
</dbReference>
<dbReference type="EMBL" id="BMHP01000006">
    <property type="protein sequence ID" value="GGD93529.1"/>
    <property type="molecule type" value="Genomic_DNA"/>
</dbReference>
<evidence type="ECO:0000256" key="4">
    <source>
        <dbReference type="ARBA" id="ARBA00023163"/>
    </source>
</evidence>
<evidence type="ECO:0000313" key="6">
    <source>
        <dbReference type="EMBL" id="GGD93529.1"/>
    </source>
</evidence>
<evidence type="ECO:0000313" key="7">
    <source>
        <dbReference type="Proteomes" id="UP000612456"/>
    </source>
</evidence>
<dbReference type="CDD" id="cd01392">
    <property type="entry name" value="HTH_LacI"/>
    <property type="match status" value="1"/>
</dbReference>
<dbReference type="SMART" id="SM00354">
    <property type="entry name" value="HTH_LACI"/>
    <property type="match status" value="1"/>
</dbReference>
<dbReference type="SUPFAM" id="SSF47413">
    <property type="entry name" value="lambda repressor-like DNA-binding domains"/>
    <property type="match status" value="1"/>
</dbReference>
<dbReference type="GO" id="GO:0003700">
    <property type="term" value="F:DNA-binding transcription factor activity"/>
    <property type="evidence" value="ECO:0007669"/>
    <property type="project" value="TreeGrafter"/>
</dbReference>
<feature type="domain" description="HTH lacI-type" evidence="5">
    <location>
        <begin position="5"/>
        <end position="49"/>
    </location>
</feature>
<keyword evidence="7" id="KW-1185">Reference proteome</keyword>
<evidence type="ECO:0000256" key="3">
    <source>
        <dbReference type="ARBA" id="ARBA00023125"/>
    </source>
</evidence>